<proteinExistence type="inferred from homology"/>
<feature type="domain" description="HTH lysR-type" evidence="6">
    <location>
        <begin position="1"/>
        <end position="58"/>
    </location>
</feature>
<dbReference type="Pfam" id="PF00126">
    <property type="entry name" value="HTH_1"/>
    <property type="match status" value="1"/>
</dbReference>
<keyword evidence="8" id="KW-1185">Reference proteome</keyword>
<keyword evidence="2" id="KW-0805">Transcription regulation</keyword>
<dbReference type="Pfam" id="PF03466">
    <property type="entry name" value="LysR_substrate"/>
    <property type="match status" value="1"/>
</dbReference>
<evidence type="ECO:0000256" key="2">
    <source>
        <dbReference type="ARBA" id="ARBA00023015"/>
    </source>
</evidence>
<name>A0ABV3WX96_9HYPH</name>
<accession>A0ABV3WX96</accession>
<dbReference type="PRINTS" id="PR00039">
    <property type="entry name" value="HTHLYSR"/>
</dbReference>
<comment type="caution">
    <text evidence="7">The sequence shown here is derived from an EMBL/GenBank/DDBJ whole genome shotgun (WGS) entry which is preliminary data.</text>
</comment>
<dbReference type="InterPro" id="IPR005119">
    <property type="entry name" value="LysR_subst-bd"/>
</dbReference>
<dbReference type="EMBL" id="JAZHFV010000005">
    <property type="protein sequence ID" value="MEX4008891.1"/>
    <property type="molecule type" value="Genomic_DNA"/>
</dbReference>
<keyword evidence="4" id="KW-0010">Activator</keyword>
<evidence type="ECO:0000313" key="8">
    <source>
        <dbReference type="Proteomes" id="UP001559025"/>
    </source>
</evidence>
<dbReference type="Proteomes" id="UP001559025">
    <property type="component" value="Unassembled WGS sequence"/>
</dbReference>
<dbReference type="InterPro" id="IPR036390">
    <property type="entry name" value="WH_DNA-bd_sf"/>
</dbReference>
<dbReference type="Gene3D" id="3.40.190.290">
    <property type="match status" value="1"/>
</dbReference>
<dbReference type="InterPro" id="IPR036388">
    <property type="entry name" value="WH-like_DNA-bd_sf"/>
</dbReference>
<dbReference type="SUPFAM" id="SSF46785">
    <property type="entry name" value="Winged helix' DNA-binding domain"/>
    <property type="match status" value="1"/>
</dbReference>
<keyword evidence="3" id="KW-0238">DNA-binding</keyword>
<dbReference type="RefSeq" id="WP_173194804.1">
    <property type="nucleotide sequence ID" value="NZ_JABETK010000004.1"/>
</dbReference>
<evidence type="ECO:0000256" key="5">
    <source>
        <dbReference type="ARBA" id="ARBA00023163"/>
    </source>
</evidence>
<evidence type="ECO:0000256" key="4">
    <source>
        <dbReference type="ARBA" id="ARBA00023159"/>
    </source>
</evidence>
<evidence type="ECO:0000256" key="1">
    <source>
        <dbReference type="ARBA" id="ARBA00009437"/>
    </source>
</evidence>
<dbReference type="SUPFAM" id="SSF53850">
    <property type="entry name" value="Periplasmic binding protein-like II"/>
    <property type="match status" value="1"/>
</dbReference>
<evidence type="ECO:0000256" key="3">
    <source>
        <dbReference type="ARBA" id="ARBA00023125"/>
    </source>
</evidence>
<dbReference type="InterPro" id="IPR000847">
    <property type="entry name" value="LysR_HTH_N"/>
</dbReference>
<keyword evidence="5" id="KW-0804">Transcription</keyword>
<reference evidence="7 8" key="1">
    <citation type="submission" date="2024-01" db="EMBL/GenBank/DDBJ databases">
        <title>New evidence supports the origin of RcGTA from prophage.</title>
        <authorList>
            <person name="Xu Y."/>
            <person name="Liu B."/>
            <person name="Chen F."/>
        </authorList>
    </citation>
    <scope>NUCLEOTIDE SEQUENCE [LARGE SCALE GENOMIC DNA]</scope>
    <source>
        <strain evidence="7 8">CBW1107-2</strain>
    </source>
</reference>
<dbReference type="PANTHER" id="PTHR30293:SF0">
    <property type="entry name" value="NITROGEN ASSIMILATION REGULATORY PROTEIN NAC"/>
    <property type="match status" value="1"/>
</dbReference>
<dbReference type="PROSITE" id="PS50931">
    <property type="entry name" value="HTH_LYSR"/>
    <property type="match status" value="1"/>
</dbReference>
<gene>
    <name evidence="7" type="ORF">V1479_16400</name>
</gene>
<sequence length="316" mass="34173">MDLRQLRYFVAIVEQGSFSRAAQVLNIAQPALSAHVRNMEADLGMQLLLRSAQGVMPTEAGTTLLRNARLVIEQVATAEAEVRGHAAEPRGEVHIGIPGTISQKLAVPLILAVRQRYPGIKLRIAEAMSGFVLDWLRAGHVDLAILYIPAVDRRLASECLCVEELCLLGPAGSRSGPARPHGSSIDFGNAIELPLILPGRAHGLREMLERLALSRNASLNSEIDVDSYAAIKLLVERGVGFSILPLHAVAAELEAKRLRRWSIVNPVVQREVHLARPGDKPAPHAVQAVEALCREVVFSLVAEGAWEGTVQVVPAT</sequence>
<comment type="similarity">
    <text evidence="1">Belongs to the LysR transcriptional regulatory family.</text>
</comment>
<dbReference type="PANTHER" id="PTHR30293">
    <property type="entry name" value="TRANSCRIPTIONAL REGULATORY PROTEIN NAC-RELATED"/>
    <property type="match status" value="1"/>
</dbReference>
<organism evidence="7 8">
    <name type="scientific">Neoaquamicrobium sediminum</name>
    <dbReference type="NCBI Taxonomy" id="1849104"/>
    <lineage>
        <taxon>Bacteria</taxon>
        <taxon>Pseudomonadati</taxon>
        <taxon>Pseudomonadota</taxon>
        <taxon>Alphaproteobacteria</taxon>
        <taxon>Hyphomicrobiales</taxon>
        <taxon>Phyllobacteriaceae</taxon>
        <taxon>Neoaquamicrobium</taxon>
    </lineage>
</organism>
<dbReference type="Gene3D" id="1.10.10.10">
    <property type="entry name" value="Winged helix-like DNA-binding domain superfamily/Winged helix DNA-binding domain"/>
    <property type="match status" value="1"/>
</dbReference>
<protein>
    <submittedName>
        <fullName evidence="7">LysR family transcriptional regulator</fullName>
    </submittedName>
</protein>
<evidence type="ECO:0000313" key="7">
    <source>
        <dbReference type="EMBL" id="MEX4008891.1"/>
    </source>
</evidence>
<evidence type="ECO:0000259" key="6">
    <source>
        <dbReference type="PROSITE" id="PS50931"/>
    </source>
</evidence>